<sequence length="107" mass="12267">MVYEQKLLTLCEKNVSLRNKLDNTISEPTQNVAHNIENKNSNEIEVLQRIPSFKGTAYEGEKDSQNLPCNTHNRESLTEVMRQEILSSSSVKPSLQTSKQYINQNKE</sequence>
<reference evidence="2" key="1">
    <citation type="submission" date="2020-11" db="EMBL/GenBank/DDBJ databases">
        <authorList>
            <person name="Whitehead M."/>
        </authorList>
    </citation>
    <scope>NUCLEOTIDE SEQUENCE</scope>
    <source>
        <strain evidence="2">EGII</strain>
    </source>
</reference>
<dbReference type="Proteomes" id="UP000606786">
    <property type="component" value="Unassembled WGS sequence"/>
</dbReference>
<evidence type="ECO:0000313" key="3">
    <source>
        <dbReference type="Proteomes" id="UP000606786"/>
    </source>
</evidence>
<evidence type="ECO:0000313" key="2">
    <source>
        <dbReference type="EMBL" id="CAD7000958.1"/>
    </source>
</evidence>
<evidence type="ECO:0000256" key="1">
    <source>
        <dbReference type="SAM" id="MobiDB-lite"/>
    </source>
</evidence>
<comment type="caution">
    <text evidence="2">The sequence shown here is derived from an EMBL/GenBank/DDBJ whole genome shotgun (WGS) entry which is preliminary data.</text>
</comment>
<dbReference type="AlphaFoldDB" id="A0A811URK4"/>
<feature type="region of interest" description="Disordered" evidence="1">
    <location>
        <begin position="86"/>
        <end position="107"/>
    </location>
</feature>
<organism evidence="2 3">
    <name type="scientific">Ceratitis capitata</name>
    <name type="common">Mediterranean fruit fly</name>
    <name type="synonym">Tephritis capitata</name>
    <dbReference type="NCBI Taxonomy" id="7213"/>
    <lineage>
        <taxon>Eukaryota</taxon>
        <taxon>Metazoa</taxon>
        <taxon>Ecdysozoa</taxon>
        <taxon>Arthropoda</taxon>
        <taxon>Hexapoda</taxon>
        <taxon>Insecta</taxon>
        <taxon>Pterygota</taxon>
        <taxon>Neoptera</taxon>
        <taxon>Endopterygota</taxon>
        <taxon>Diptera</taxon>
        <taxon>Brachycera</taxon>
        <taxon>Muscomorpha</taxon>
        <taxon>Tephritoidea</taxon>
        <taxon>Tephritidae</taxon>
        <taxon>Ceratitis</taxon>
        <taxon>Ceratitis</taxon>
    </lineage>
</organism>
<accession>A0A811URK4</accession>
<gene>
    <name evidence="2" type="ORF">CCAP1982_LOCUS9431</name>
</gene>
<keyword evidence="3" id="KW-1185">Reference proteome</keyword>
<protein>
    <submittedName>
        <fullName evidence="2">(Mediterranean fruit fly) hypothetical protein</fullName>
    </submittedName>
</protein>
<dbReference type="EMBL" id="CAJHJT010000023">
    <property type="protein sequence ID" value="CAD7000958.1"/>
    <property type="molecule type" value="Genomic_DNA"/>
</dbReference>
<proteinExistence type="predicted"/>
<name>A0A811URK4_CERCA</name>